<organism evidence="4 5">
    <name type="scientific">Eiseniibacteriota bacterium</name>
    <dbReference type="NCBI Taxonomy" id="2212470"/>
    <lineage>
        <taxon>Bacteria</taxon>
        <taxon>Candidatus Eiseniibacteriota</taxon>
    </lineage>
</organism>
<dbReference type="EMBL" id="JABDJR010000287">
    <property type="protein sequence ID" value="NNF06565.1"/>
    <property type="molecule type" value="Genomic_DNA"/>
</dbReference>
<dbReference type="InterPro" id="IPR009288">
    <property type="entry name" value="AIG2-like_dom"/>
</dbReference>
<comment type="caution">
    <text evidence="4">The sequence shown here is derived from an EMBL/GenBank/DDBJ whole genome shotgun (WGS) entry which is preliminary data.</text>
</comment>
<evidence type="ECO:0000313" key="4">
    <source>
        <dbReference type="EMBL" id="NNF06565.1"/>
    </source>
</evidence>
<dbReference type="Gene3D" id="3.10.490.10">
    <property type="entry name" value="Gamma-glutamyl cyclotransferase-like"/>
    <property type="match status" value="1"/>
</dbReference>
<reference evidence="4 5" key="1">
    <citation type="submission" date="2020-03" db="EMBL/GenBank/DDBJ databases">
        <title>Metabolic flexibility allows generalist bacteria to become dominant in a frequently disturbed ecosystem.</title>
        <authorList>
            <person name="Chen Y.-J."/>
            <person name="Leung P.M."/>
            <person name="Bay S.K."/>
            <person name="Hugenholtz P."/>
            <person name="Kessler A.J."/>
            <person name="Shelley G."/>
            <person name="Waite D.W."/>
            <person name="Cook P.L."/>
            <person name="Greening C."/>
        </authorList>
    </citation>
    <scope>NUCLEOTIDE SEQUENCE [LARGE SCALE GENOMIC DNA]</scope>
    <source>
        <strain evidence="4">SS_bin_28</strain>
    </source>
</reference>
<dbReference type="InterPro" id="IPR036568">
    <property type="entry name" value="GGCT-like_sf"/>
</dbReference>
<evidence type="ECO:0000313" key="5">
    <source>
        <dbReference type="Proteomes" id="UP000547674"/>
    </source>
</evidence>
<dbReference type="Pfam" id="PF06094">
    <property type="entry name" value="GGACT"/>
    <property type="match status" value="1"/>
</dbReference>
<dbReference type="InterPro" id="IPR045038">
    <property type="entry name" value="AIG2-like"/>
</dbReference>
<gene>
    <name evidence="4" type="ORF">HKN21_07375</name>
</gene>
<dbReference type="PANTHER" id="PTHR31544:SF2">
    <property type="entry name" value="AIG2-LIKE PROTEIN D"/>
    <property type="match status" value="1"/>
</dbReference>
<sequence>MSHRPLFAYGTLLIDEILFALLGKVPEKEDAVLEGYLRSAVDRGPGGAKGPVIFPDPNSMVRGVVLLSLCPEEARIIDLYEDAAIGYLRSEVAVRIPNGSSITAHTYVGTEGVRHLASGVWSEQAFREEHLDYYVSEKIPALKRKWS</sequence>
<dbReference type="PANTHER" id="PTHR31544">
    <property type="entry name" value="AIG2-LIKE PROTEIN D"/>
    <property type="match status" value="1"/>
</dbReference>
<dbReference type="CDD" id="cd06661">
    <property type="entry name" value="GGCT_like"/>
    <property type="match status" value="1"/>
</dbReference>
<accession>A0A7Y2E8E3</accession>
<keyword evidence="1 4" id="KW-0808">Transferase</keyword>
<evidence type="ECO:0000259" key="3">
    <source>
        <dbReference type="Pfam" id="PF06094"/>
    </source>
</evidence>
<evidence type="ECO:0000256" key="1">
    <source>
        <dbReference type="ARBA" id="ARBA00022679"/>
    </source>
</evidence>
<dbReference type="InterPro" id="IPR013024">
    <property type="entry name" value="GGCT-like"/>
</dbReference>
<protein>
    <recommendedName>
        <fullName evidence="2">Putative gamma-glutamylcyclotransferase</fullName>
    </recommendedName>
</protein>
<dbReference type="GO" id="GO:0016740">
    <property type="term" value="F:transferase activity"/>
    <property type="evidence" value="ECO:0007669"/>
    <property type="project" value="UniProtKB-KW"/>
</dbReference>
<name>A0A7Y2E8E3_UNCEI</name>
<dbReference type="AlphaFoldDB" id="A0A7Y2E8E3"/>
<dbReference type="SUPFAM" id="SSF110857">
    <property type="entry name" value="Gamma-glutamyl cyclotransferase-like"/>
    <property type="match status" value="1"/>
</dbReference>
<feature type="domain" description="Gamma-glutamylcyclotransferase AIG2-like" evidence="3">
    <location>
        <begin position="6"/>
        <end position="122"/>
    </location>
</feature>
<proteinExistence type="predicted"/>
<evidence type="ECO:0000256" key="2">
    <source>
        <dbReference type="ARBA" id="ARBA00030602"/>
    </source>
</evidence>
<dbReference type="Proteomes" id="UP000547674">
    <property type="component" value="Unassembled WGS sequence"/>
</dbReference>